<accession>G8JXJ5</accession>
<dbReference type="GO" id="GO:0000082">
    <property type="term" value="P:G1/S transition of mitotic cell cycle"/>
    <property type="evidence" value="ECO:0007669"/>
    <property type="project" value="EnsemblFungi"/>
</dbReference>
<name>G8JXJ5_ERECY</name>
<dbReference type="PRINTS" id="PR01270">
    <property type="entry name" value="HDASUPER"/>
</dbReference>
<gene>
    <name evidence="3" type="ordered locus">Ecym_8290</name>
</gene>
<organism evidence="3 4">
    <name type="scientific">Eremothecium cymbalariae (strain CBS 270.75 / DBVPG 7215 / KCTC 17166 / NRRL Y-17582)</name>
    <name type="common">Yeast</name>
    <dbReference type="NCBI Taxonomy" id="931890"/>
    <lineage>
        <taxon>Eukaryota</taxon>
        <taxon>Fungi</taxon>
        <taxon>Dikarya</taxon>
        <taxon>Ascomycota</taxon>
        <taxon>Saccharomycotina</taxon>
        <taxon>Saccharomycetes</taxon>
        <taxon>Saccharomycetales</taxon>
        <taxon>Saccharomycetaceae</taxon>
        <taxon>Eremothecium</taxon>
    </lineage>
</organism>
<dbReference type="AlphaFoldDB" id="G8JXJ5"/>
<dbReference type="GO" id="GO:0005634">
    <property type="term" value="C:nucleus"/>
    <property type="evidence" value="ECO:0007669"/>
    <property type="project" value="TreeGrafter"/>
</dbReference>
<dbReference type="FunCoup" id="G8JXJ5">
    <property type="interactions" value="195"/>
</dbReference>
<sequence>MPQLDPLHKFKKQFEQFIENNPNVKSAARSASQIPESAKAVIILSPLSLQHRFSRNWVSKSYKKTIVERPERLLASCMGIAAAITMYPALFTLKSSDNRQSSLLSSHVLKVHGSDWPKELLRLCRGAKEKIGRKQVEVPDEWNVGDIYLCEETVYALRGSIGAVEYGVDSIFKGEVNKDTANRAFVAIRPPGHHSHAATPSGFCLLNNAHIAVEYAADTYGVTHAVILDFDLHHGDGTQDICWKRAGFKADDIQDAKGEYNEFDKKFAEFPKVGYFSMHDINSFPTELNYASKDKVKDASTCIMDAHDVNIWNIHLLPYETEEEFNKLYQTRYRTLFAKADEFFKAAKLSMAKDGKPFKGLVVMSAGFDASEYEQVSMQRHGVNVPTSFYSTFTKDALKLAQMHTNGKIISLLEGGYSDAAIASGVFSHLIGLQNQNWITEWGSAQVVKEIVRGCKPRWKPYKTRKAGDVIRIWAEEVIRLGRSMITEFEELLFSDGLVSDFNVPRVTRSRHSEVVAKLELQDASSLPRSDTPTPKERKSASAGSNNTNGSTTTKQVPFVEQDLINGTDDEDDENYVYDEELNKTFNRTVEDIAIDDISRHLETLELVQEFAERPKEPIRARPATQPQHNHDHQQQHHHHHQQAANYQRTNATAPGGYRVPSNDTTRHLRNSRTSKFLNIEDSDISMISNVSPSKKHFIRGGSSGRYKS</sequence>
<dbReference type="OMA" id="GTQDICW"/>
<dbReference type="Proteomes" id="UP000006790">
    <property type="component" value="Chromosome 8"/>
</dbReference>
<dbReference type="GeneID" id="11469960"/>
<dbReference type="GO" id="GO:0045944">
    <property type="term" value="P:positive regulation of transcription by RNA polymerase II"/>
    <property type="evidence" value="ECO:0007669"/>
    <property type="project" value="EnsemblFungi"/>
</dbReference>
<dbReference type="HOGENOM" id="CLU_024583_0_0_1"/>
<dbReference type="OrthoDB" id="5232919at2759"/>
<dbReference type="EMBL" id="CP002504">
    <property type="protein sequence ID" value="AET41569.1"/>
    <property type="molecule type" value="Genomic_DNA"/>
</dbReference>
<dbReference type="InterPro" id="IPR023801">
    <property type="entry name" value="His_deacetylse_dom"/>
</dbReference>
<dbReference type="InterPro" id="IPR037138">
    <property type="entry name" value="His_deacetylse_dom_sf"/>
</dbReference>
<dbReference type="eggNOG" id="KOG1343">
    <property type="taxonomic scope" value="Eukaryota"/>
</dbReference>
<dbReference type="InterPro" id="IPR023696">
    <property type="entry name" value="Ureohydrolase_dom_sf"/>
</dbReference>
<proteinExistence type="predicted"/>
<dbReference type="RefSeq" id="XP_003648386.1">
    <property type="nucleotide sequence ID" value="XM_003648338.1"/>
</dbReference>
<feature type="region of interest" description="Disordered" evidence="1">
    <location>
        <begin position="522"/>
        <end position="575"/>
    </location>
</feature>
<dbReference type="Gene3D" id="3.40.800.20">
    <property type="entry name" value="Histone deacetylase domain"/>
    <property type="match status" value="1"/>
</dbReference>
<dbReference type="SUPFAM" id="SSF52768">
    <property type="entry name" value="Arginase/deacetylase"/>
    <property type="match status" value="1"/>
</dbReference>
<dbReference type="Pfam" id="PF00850">
    <property type="entry name" value="Hist_deacetyl"/>
    <property type="match status" value="1"/>
</dbReference>
<dbReference type="KEGG" id="erc:Ecym_8290"/>
<evidence type="ECO:0000313" key="4">
    <source>
        <dbReference type="Proteomes" id="UP000006790"/>
    </source>
</evidence>
<protein>
    <recommendedName>
        <fullName evidence="2">Histone deacetylase domain-containing protein</fullName>
    </recommendedName>
</protein>
<evidence type="ECO:0000259" key="2">
    <source>
        <dbReference type="Pfam" id="PF00850"/>
    </source>
</evidence>
<dbReference type="InterPro" id="IPR053244">
    <property type="entry name" value="HDAC_HD_type_1"/>
</dbReference>
<evidence type="ECO:0000313" key="3">
    <source>
        <dbReference type="EMBL" id="AET41569.1"/>
    </source>
</evidence>
<reference evidence="4" key="1">
    <citation type="journal article" date="2012" name="G3 (Bethesda)">
        <title>Pichia sorbitophila, an interspecies yeast hybrid reveals early steps of genome resolution following polyploidization.</title>
        <authorList>
            <person name="Leh Louis V."/>
            <person name="Despons L."/>
            <person name="Friedrich A."/>
            <person name="Martin T."/>
            <person name="Durrens P."/>
            <person name="Casaregola S."/>
            <person name="Neuveglise C."/>
            <person name="Fairhead C."/>
            <person name="Marck C."/>
            <person name="Cruz J.A."/>
            <person name="Straub M.L."/>
            <person name="Kugler V."/>
            <person name="Sacerdot C."/>
            <person name="Uzunov Z."/>
            <person name="Thierry A."/>
            <person name="Weiss S."/>
            <person name="Bleykasten C."/>
            <person name="De Montigny J."/>
            <person name="Jacques N."/>
            <person name="Jung P."/>
            <person name="Lemaire M."/>
            <person name="Mallet S."/>
            <person name="Morel G."/>
            <person name="Richard G.F."/>
            <person name="Sarkar A."/>
            <person name="Savel G."/>
            <person name="Schacherer J."/>
            <person name="Seret M.L."/>
            <person name="Talla E."/>
            <person name="Samson G."/>
            <person name="Jubin C."/>
            <person name="Poulain J."/>
            <person name="Vacherie B."/>
            <person name="Barbe V."/>
            <person name="Pelletier E."/>
            <person name="Sherman D.J."/>
            <person name="Westhof E."/>
            <person name="Weissenbach J."/>
            <person name="Baret P.V."/>
            <person name="Wincker P."/>
            <person name="Gaillardin C."/>
            <person name="Dujon B."/>
            <person name="Souciet J.L."/>
        </authorList>
    </citation>
    <scope>NUCLEOTIDE SEQUENCE [LARGE SCALE GENOMIC DNA]</scope>
    <source>
        <strain evidence="4">CBS 270.75 / DBVPG 7215 / KCTC 17166 / NRRL Y-17582</strain>
    </source>
</reference>
<feature type="region of interest" description="Disordered" evidence="1">
    <location>
        <begin position="613"/>
        <end position="709"/>
    </location>
</feature>
<keyword evidence="4" id="KW-1185">Reference proteome</keyword>
<feature type="compositionally biased region" description="Polar residues" evidence="1">
    <location>
        <begin position="523"/>
        <end position="533"/>
    </location>
</feature>
<dbReference type="FunFam" id="3.40.800.20:FF:000011">
    <property type="entry name" value="Histone deacetylase HOS3"/>
    <property type="match status" value="1"/>
</dbReference>
<dbReference type="PANTHER" id="PTHR47558:SF1">
    <property type="entry name" value="HISTONE DEACETYLASE HOS3"/>
    <property type="match status" value="1"/>
</dbReference>
<dbReference type="GO" id="GO:0004407">
    <property type="term" value="F:histone deacetylase activity"/>
    <property type="evidence" value="ECO:0007669"/>
    <property type="project" value="EnsemblFungi"/>
</dbReference>
<feature type="compositionally biased region" description="Polar residues" evidence="1">
    <location>
        <begin position="644"/>
        <end position="653"/>
    </location>
</feature>
<dbReference type="CDD" id="cd09998">
    <property type="entry name" value="HDAC_Hos3"/>
    <property type="match status" value="1"/>
</dbReference>
<dbReference type="PANTHER" id="PTHR47558">
    <property type="entry name" value="HISTONE DEACETYLASE HOS3"/>
    <property type="match status" value="1"/>
</dbReference>
<feature type="compositionally biased region" description="Low complexity" evidence="1">
    <location>
        <begin position="541"/>
        <end position="554"/>
    </location>
</feature>
<feature type="domain" description="Histone deacetylase" evidence="2">
    <location>
        <begin position="68"/>
        <end position="429"/>
    </location>
</feature>
<evidence type="ECO:0000256" key="1">
    <source>
        <dbReference type="SAM" id="MobiDB-lite"/>
    </source>
</evidence>
<dbReference type="STRING" id="931890.G8JXJ5"/>
<dbReference type="InterPro" id="IPR000286">
    <property type="entry name" value="HDACs"/>
</dbReference>
<dbReference type="InParanoid" id="G8JXJ5"/>